<sequence length="119" mass="13844">MIFRANFLLIIPIKRCIVLSFSIIFKTDNTMYSSSTIRNAEGARLSTTSTRQDSWKIAFYLLDGLTCDLEPIAPAAGQIEMRKRPFSLDKQMFFRRKDAFYLYVGRLFDSRGWVLQLDN</sequence>
<dbReference type="EMBL" id="QOCW01000024">
    <property type="protein sequence ID" value="RBW68124.1"/>
    <property type="molecule type" value="Genomic_DNA"/>
</dbReference>
<evidence type="ECO:0000313" key="2">
    <source>
        <dbReference type="Proteomes" id="UP000253314"/>
    </source>
</evidence>
<reference evidence="1 2" key="1">
    <citation type="submission" date="2018-07" db="EMBL/GenBank/DDBJ databases">
        <title>Lottiidibacillus patelloidae gen. nov., sp. nov., isolated from the intestinal tract of a marine limpet and the reclassification of B. taeanensis BH030017T, B. algicola KMM 3737T and B. hwajinpoensis SW-72T as genus Lottiidibacillus.</title>
        <authorList>
            <person name="Liu R."/>
            <person name="Huang Z."/>
        </authorList>
    </citation>
    <scope>NUCLEOTIDE SEQUENCE [LARGE SCALE GENOMIC DNA]</scope>
    <source>
        <strain evidence="1 2">BH030017</strain>
    </source>
</reference>
<comment type="caution">
    <text evidence="1">The sequence shown here is derived from an EMBL/GenBank/DDBJ whole genome shotgun (WGS) entry which is preliminary data.</text>
</comment>
<accession>A0A366XVG2</accession>
<protein>
    <submittedName>
        <fullName evidence="1">Uncharacterized protein</fullName>
    </submittedName>
</protein>
<dbReference type="Proteomes" id="UP000253314">
    <property type="component" value="Unassembled WGS sequence"/>
</dbReference>
<dbReference type="AlphaFoldDB" id="A0A366XVG2"/>
<evidence type="ECO:0000313" key="1">
    <source>
        <dbReference type="EMBL" id="RBW68124.1"/>
    </source>
</evidence>
<keyword evidence="2" id="KW-1185">Reference proteome</keyword>
<gene>
    <name evidence="1" type="ORF">DS031_18060</name>
</gene>
<organism evidence="1 2">
    <name type="scientific">Bacillus taeanensis</name>
    <dbReference type="NCBI Taxonomy" id="273032"/>
    <lineage>
        <taxon>Bacteria</taxon>
        <taxon>Bacillati</taxon>
        <taxon>Bacillota</taxon>
        <taxon>Bacilli</taxon>
        <taxon>Bacillales</taxon>
        <taxon>Bacillaceae</taxon>
        <taxon>Bacillus</taxon>
    </lineage>
</organism>
<name>A0A366XVG2_9BACI</name>
<proteinExistence type="predicted"/>